<dbReference type="SUPFAM" id="SSF53383">
    <property type="entry name" value="PLP-dependent transferases"/>
    <property type="match status" value="1"/>
</dbReference>
<dbReference type="EMBL" id="PISJ01000030">
    <property type="protein sequence ID" value="PKF31023.1"/>
    <property type="molecule type" value="Genomic_DNA"/>
</dbReference>
<dbReference type="InterPro" id="IPR015421">
    <property type="entry name" value="PyrdxlP-dep_Trfase_major"/>
</dbReference>
<evidence type="ECO:0000259" key="6">
    <source>
        <dbReference type="PROSITE" id="PS50949"/>
    </source>
</evidence>
<keyword evidence="2" id="KW-0663">Pyridoxal phosphate</keyword>
<evidence type="ECO:0000313" key="7">
    <source>
        <dbReference type="EMBL" id="PKF31023.1"/>
    </source>
</evidence>
<evidence type="ECO:0000256" key="1">
    <source>
        <dbReference type="ARBA" id="ARBA00005384"/>
    </source>
</evidence>
<name>A0A2N0W992_9GAMM</name>
<dbReference type="InterPro" id="IPR000524">
    <property type="entry name" value="Tscrpt_reg_HTH_GntR"/>
</dbReference>
<reference evidence="7 8" key="1">
    <citation type="submission" date="2017-12" db="EMBL/GenBank/DDBJ databases">
        <title>Draft Genome sequences of multiple microbial strains isolated from spacecraft associated surfaces.</title>
        <authorList>
            <person name="Seuylemezian A."/>
            <person name="Vaishampayan P."/>
            <person name="Venkateswaran K."/>
        </authorList>
    </citation>
    <scope>NUCLEOTIDE SEQUENCE [LARGE SCALE GENOMIC DNA]</scope>
    <source>
        <strain evidence="7 8">2P01AA</strain>
    </source>
</reference>
<evidence type="ECO:0000256" key="3">
    <source>
        <dbReference type="ARBA" id="ARBA00023015"/>
    </source>
</evidence>
<dbReference type="InterPro" id="IPR036388">
    <property type="entry name" value="WH-like_DNA-bd_sf"/>
</dbReference>
<dbReference type="PANTHER" id="PTHR46577">
    <property type="entry name" value="HTH-TYPE TRANSCRIPTIONAL REGULATORY PROTEIN GABR"/>
    <property type="match status" value="1"/>
</dbReference>
<dbReference type="GO" id="GO:0030170">
    <property type="term" value="F:pyridoxal phosphate binding"/>
    <property type="evidence" value="ECO:0007669"/>
    <property type="project" value="InterPro"/>
</dbReference>
<dbReference type="Pfam" id="PF00155">
    <property type="entry name" value="Aminotran_1_2"/>
    <property type="match status" value="1"/>
</dbReference>
<dbReference type="SMART" id="SM00345">
    <property type="entry name" value="HTH_GNTR"/>
    <property type="match status" value="1"/>
</dbReference>
<evidence type="ECO:0000256" key="2">
    <source>
        <dbReference type="ARBA" id="ARBA00022898"/>
    </source>
</evidence>
<dbReference type="PROSITE" id="PS50949">
    <property type="entry name" value="HTH_GNTR"/>
    <property type="match status" value="1"/>
</dbReference>
<dbReference type="GO" id="GO:0003700">
    <property type="term" value="F:DNA-binding transcription factor activity"/>
    <property type="evidence" value="ECO:0007669"/>
    <property type="project" value="InterPro"/>
</dbReference>
<dbReference type="CDD" id="cd00609">
    <property type="entry name" value="AAT_like"/>
    <property type="match status" value="1"/>
</dbReference>
<dbReference type="InterPro" id="IPR036390">
    <property type="entry name" value="WH_DNA-bd_sf"/>
</dbReference>
<dbReference type="Proteomes" id="UP000233553">
    <property type="component" value="Unassembled WGS sequence"/>
</dbReference>
<evidence type="ECO:0000256" key="5">
    <source>
        <dbReference type="ARBA" id="ARBA00023163"/>
    </source>
</evidence>
<dbReference type="Pfam" id="PF00392">
    <property type="entry name" value="GntR"/>
    <property type="match status" value="1"/>
</dbReference>
<dbReference type="InterPro" id="IPR015424">
    <property type="entry name" value="PyrdxlP-dep_Trfase"/>
</dbReference>
<comment type="similarity">
    <text evidence="1">In the C-terminal section; belongs to the class-I pyridoxal-phosphate-dependent aminotransferase family.</text>
</comment>
<sequence>MQTPIYFDIDRKLKIPLAEQIRIGIEKAIIAGLWNEGDRLPSWIDLATQLGVSRGTVKIAYDRLLDRQFIVASRSAGTRVAYRQMKSDRVQEPPKAGSFIEMYLEMTSGHGIFQLGVPAKDIFPAKVFNRIRSQAIREENSGWLAYPDPRGEFELRREIAAYLAISRGIECSPEQVFITSGFASGLGLSLHALQVKGQKAWVEDPGFPLSKYALQVGGVDIKPIPVDNEGMDIDFAITHAADATLALCTPGQQAPLGATLSLARRLKLLAWAAENNMWLIEDDYLGELQLDGKSAPALFSLDQSNRVIHLGTFSKTINPQLRIGFAVVPTSLIYRYSEVTAALSPAPSPSLQIAILKFMKEGHFLRHLRRTKRLYLLQRDVLKTNLMSLGFDVTTAGLSVLIKLPADISDVAIAREAAALGMAPAPLSIWYHQDQAQHCGLLLGIATAPQAHVEQACAKLFELIQHQMRNN</sequence>
<proteinExistence type="inferred from homology"/>
<dbReference type="CDD" id="cd07377">
    <property type="entry name" value="WHTH_GntR"/>
    <property type="match status" value="1"/>
</dbReference>
<dbReference type="AlphaFoldDB" id="A0A2N0W992"/>
<organism evidence="7 8">
    <name type="scientific">Acinetobacter proteolyticus</name>
    <dbReference type="NCBI Taxonomy" id="1776741"/>
    <lineage>
        <taxon>Bacteria</taxon>
        <taxon>Pseudomonadati</taxon>
        <taxon>Pseudomonadota</taxon>
        <taxon>Gammaproteobacteria</taxon>
        <taxon>Moraxellales</taxon>
        <taxon>Moraxellaceae</taxon>
        <taxon>Acinetobacter</taxon>
    </lineage>
</organism>
<protein>
    <submittedName>
        <fullName evidence="7">GntR family transcriptional regulator</fullName>
    </submittedName>
</protein>
<evidence type="ECO:0000256" key="4">
    <source>
        <dbReference type="ARBA" id="ARBA00023125"/>
    </source>
</evidence>
<dbReference type="SUPFAM" id="SSF46785">
    <property type="entry name" value="Winged helix' DNA-binding domain"/>
    <property type="match status" value="1"/>
</dbReference>
<feature type="domain" description="HTH gntR-type" evidence="6">
    <location>
        <begin position="15"/>
        <end position="83"/>
    </location>
</feature>
<dbReference type="InterPro" id="IPR004839">
    <property type="entry name" value="Aminotransferase_I/II_large"/>
</dbReference>
<keyword evidence="4" id="KW-0238">DNA-binding</keyword>
<dbReference type="Gene3D" id="1.10.10.10">
    <property type="entry name" value="Winged helix-like DNA-binding domain superfamily/Winged helix DNA-binding domain"/>
    <property type="match status" value="1"/>
</dbReference>
<comment type="caution">
    <text evidence="7">The sequence shown here is derived from an EMBL/GenBank/DDBJ whole genome shotgun (WGS) entry which is preliminary data.</text>
</comment>
<dbReference type="RefSeq" id="WP_101237707.1">
    <property type="nucleotide sequence ID" value="NZ_PISJ01000030.1"/>
</dbReference>
<gene>
    <name evidence="7" type="ORF">CW311_20780</name>
</gene>
<dbReference type="PANTHER" id="PTHR46577:SF1">
    <property type="entry name" value="HTH-TYPE TRANSCRIPTIONAL REGULATORY PROTEIN GABR"/>
    <property type="match status" value="1"/>
</dbReference>
<evidence type="ECO:0000313" key="8">
    <source>
        <dbReference type="Proteomes" id="UP000233553"/>
    </source>
</evidence>
<keyword evidence="5" id="KW-0804">Transcription</keyword>
<dbReference type="GO" id="GO:0003677">
    <property type="term" value="F:DNA binding"/>
    <property type="evidence" value="ECO:0007669"/>
    <property type="project" value="UniProtKB-KW"/>
</dbReference>
<keyword evidence="3" id="KW-0805">Transcription regulation</keyword>
<accession>A0A2N0W992</accession>
<dbReference type="Gene3D" id="3.40.640.10">
    <property type="entry name" value="Type I PLP-dependent aspartate aminotransferase-like (Major domain)"/>
    <property type="match status" value="1"/>
</dbReference>
<dbReference type="InterPro" id="IPR051446">
    <property type="entry name" value="HTH_trans_reg/aminotransferase"/>
</dbReference>